<dbReference type="CDD" id="cd22424">
    <property type="entry name" value="KH-I_MEX3_rpt2"/>
    <property type="match status" value="1"/>
</dbReference>
<feature type="compositionally biased region" description="Low complexity" evidence="7">
    <location>
        <begin position="39"/>
        <end position="48"/>
    </location>
</feature>
<feature type="domain" description="K Homology" evidence="8">
    <location>
        <begin position="152"/>
        <end position="219"/>
    </location>
</feature>
<evidence type="ECO:0000256" key="1">
    <source>
        <dbReference type="ARBA" id="ARBA00004123"/>
    </source>
</evidence>
<keyword evidence="10" id="KW-1185">Reference proteome</keyword>
<keyword evidence="3" id="KW-0963">Cytoplasm</keyword>
<feature type="compositionally biased region" description="Low complexity" evidence="7">
    <location>
        <begin position="227"/>
        <end position="236"/>
    </location>
</feature>
<evidence type="ECO:0000313" key="9">
    <source>
        <dbReference type="EMBL" id="KAG8180707.1"/>
    </source>
</evidence>
<feature type="domain" description="K Homology" evidence="8">
    <location>
        <begin position="57"/>
        <end position="125"/>
    </location>
</feature>
<protein>
    <recommendedName>
        <fullName evidence="8">K Homology domain-containing protein</fullName>
    </recommendedName>
</protein>
<comment type="caution">
    <text evidence="9">The sequence shown here is derived from an EMBL/GenBank/DDBJ whole genome shotgun (WGS) entry which is preliminary data.</text>
</comment>
<evidence type="ECO:0000256" key="4">
    <source>
        <dbReference type="ARBA" id="ARBA00022737"/>
    </source>
</evidence>
<dbReference type="AlphaFoldDB" id="A0AAV6U9D3"/>
<evidence type="ECO:0000256" key="7">
    <source>
        <dbReference type="SAM" id="MobiDB-lite"/>
    </source>
</evidence>
<feature type="region of interest" description="Disordered" evidence="7">
    <location>
        <begin position="222"/>
        <end position="243"/>
    </location>
</feature>
<reference evidence="9 10" key="1">
    <citation type="journal article" date="2022" name="Nat. Ecol. Evol.">
        <title>A masculinizing supergene underlies an exaggerated male reproductive morph in a spider.</title>
        <authorList>
            <person name="Hendrickx F."/>
            <person name="De Corte Z."/>
            <person name="Sonet G."/>
            <person name="Van Belleghem S.M."/>
            <person name="Kostlbacher S."/>
            <person name="Vangestel C."/>
        </authorList>
    </citation>
    <scope>NUCLEOTIDE SEQUENCE [LARGE SCALE GENOMIC DNA]</scope>
    <source>
        <strain evidence="9">W744_W776</strain>
    </source>
</reference>
<dbReference type="Proteomes" id="UP000827092">
    <property type="component" value="Unassembled WGS sequence"/>
</dbReference>
<dbReference type="Gene3D" id="3.30.1370.10">
    <property type="entry name" value="K Homology domain, type 1"/>
    <property type="match status" value="2"/>
</dbReference>
<feature type="region of interest" description="Disordered" evidence="7">
    <location>
        <begin position="39"/>
        <end position="64"/>
    </location>
</feature>
<dbReference type="InterPro" id="IPR047227">
    <property type="entry name" value="MEX3"/>
</dbReference>
<evidence type="ECO:0000256" key="6">
    <source>
        <dbReference type="PROSITE-ProRule" id="PRU00117"/>
    </source>
</evidence>
<evidence type="ECO:0000256" key="3">
    <source>
        <dbReference type="ARBA" id="ARBA00022490"/>
    </source>
</evidence>
<dbReference type="GO" id="GO:0005737">
    <property type="term" value="C:cytoplasm"/>
    <property type="evidence" value="ECO:0007669"/>
    <property type="project" value="UniProtKB-SubCell"/>
</dbReference>
<dbReference type="InterPro" id="IPR036612">
    <property type="entry name" value="KH_dom_type_1_sf"/>
</dbReference>
<dbReference type="FunFam" id="3.30.1370.10:FF:000012">
    <property type="entry name" value="Mex-3 RNA-binding family member D"/>
    <property type="match status" value="1"/>
</dbReference>
<sequence>MPASIFNDMETLSGNVLEDQRALQLAMELSLFTLGNESESGYSSGGYESESRSKKSQNTTECVPVPSSEHVAEIVGRQGCKIKALRAKTNTYIKTPVRGEEPVFVVTGRKEDVSAAKREILSAAEHFSQIRAQRKNNMNGSLAPGPNSSIPGQTTIQVRVPYRVVGLVVGPKGATIKRIQQQTNTYIVTPSREKEPVFEVTGLPENVETARKEIEAHIAMRTGGLPDSSGSSSNSNSEDDDFHVNGIDRVFNTGSYYKPDFGHASPPISRDSNNILSSRAQDIFTFPSDVGSPKMTDIYSCPPGFTGFSNGFGLYDVDEGLGDSPTFEQAVFPTSTGVWSDFGPLHRGTVSPLFGTAATSGGSPQRSNSLGSADSGLSDPLLLDHPPARRIRSDPVVDFPASLSHL</sequence>
<dbReference type="InterPro" id="IPR047226">
    <property type="entry name" value="KH-I_MEX3_rpt2"/>
</dbReference>
<feature type="compositionally biased region" description="Polar residues" evidence="7">
    <location>
        <begin position="357"/>
        <end position="372"/>
    </location>
</feature>
<dbReference type="PROSITE" id="PS50084">
    <property type="entry name" value="KH_TYPE_1"/>
    <property type="match status" value="2"/>
</dbReference>
<proteinExistence type="predicted"/>
<keyword evidence="5" id="KW-0539">Nucleus</keyword>
<feature type="region of interest" description="Disordered" evidence="7">
    <location>
        <begin position="356"/>
        <end position="389"/>
    </location>
</feature>
<dbReference type="Pfam" id="PF00013">
    <property type="entry name" value="KH_1"/>
    <property type="match status" value="2"/>
</dbReference>
<accession>A0AAV6U9D3</accession>
<dbReference type="GO" id="GO:0010468">
    <property type="term" value="P:regulation of gene expression"/>
    <property type="evidence" value="ECO:0007669"/>
    <property type="project" value="UniProtKB-ARBA"/>
</dbReference>
<gene>
    <name evidence="9" type="ORF">JTE90_005804</name>
</gene>
<dbReference type="SUPFAM" id="SSF54791">
    <property type="entry name" value="Eukaryotic type KH-domain (KH-domain type I)"/>
    <property type="match status" value="2"/>
</dbReference>
<dbReference type="PANTHER" id="PTHR23285:SF7">
    <property type="entry name" value="LD09246P1"/>
    <property type="match status" value="1"/>
</dbReference>
<dbReference type="FunFam" id="3.30.1370.10:FF:000013">
    <property type="entry name" value="Mex-3 RNA-binding family member B"/>
    <property type="match status" value="1"/>
</dbReference>
<name>A0AAV6U9D3_9ARAC</name>
<evidence type="ECO:0000256" key="5">
    <source>
        <dbReference type="ARBA" id="ARBA00023242"/>
    </source>
</evidence>
<keyword evidence="4" id="KW-0677">Repeat</keyword>
<dbReference type="SMART" id="SM00322">
    <property type="entry name" value="KH"/>
    <property type="match status" value="2"/>
</dbReference>
<comment type="subcellular location">
    <subcellularLocation>
        <location evidence="2">Cytoplasm</location>
    </subcellularLocation>
    <subcellularLocation>
        <location evidence="1">Nucleus</location>
    </subcellularLocation>
</comment>
<dbReference type="CDD" id="cd22423">
    <property type="entry name" value="KH-I_MEX3_rpt1"/>
    <property type="match status" value="1"/>
</dbReference>
<dbReference type="InterPro" id="IPR004088">
    <property type="entry name" value="KH_dom_type_1"/>
</dbReference>
<dbReference type="EMBL" id="JAFNEN010000554">
    <property type="protein sequence ID" value="KAG8180707.1"/>
    <property type="molecule type" value="Genomic_DNA"/>
</dbReference>
<dbReference type="PANTHER" id="PTHR23285">
    <property type="entry name" value="RING FINGER AND KH DOMAIN CONTAINING PROTEIN 1"/>
    <property type="match status" value="1"/>
</dbReference>
<evidence type="ECO:0000313" key="10">
    <source>
        <dbReference type="Proteomes" id="UP000827092"/>
    </source>
</evidence>
<dbReference type="GO" id="GO:0005634">
    <property type="term" value="C:nucleus"/>
    <property type="evidence" value="ECO:0007669"/>
    <property type="project" value="UniProtKB-SubCell"/>
</dbReference>
<evidence type="ECO:0000256" key="2">
    <source>
        <dbReference type="ARBA" id="ARBA00004496"/>
    </source>
</evidence>
<dbReference type="GO" id="GO:0003723">
    <property type="term" value="F:RNA binding"/>
    <property type="evidence" value="ECO:0007669"/>
    <property type="project" value="UniProtKB-UniRule"/>
</dbReference>
<dbReference type="InterPro" id="IPR047228">
    <property type="entry name" value="KH-I_MEX3_rpt1"/>
</dbReference>
<keyword evidence="6" id="KW-0694">RNA-binding</keyword>
<dbReference type="InterPro" id="IPR004087">
    <property type="entry name" value="KH_dom"/>
</dbReference>
<evidence type="ECO:0000259" key="8">
    <source>
        <dbReference type="SMART" id="SM00322"/>
    </source>
</evidence>
<organism evidence="9 10">
    <name type="scientific">Oedothorax gibbosus</name>
    <dbReference type="NCBI Taxonomy" id="931172"/>
    <lineage>
        <taxon>Eukaryota</taxon>
        <taxon>Metazoa</taxon>
        <taxon>Ecdysozoa</taxon>
        <taxon>Arthropoda</taxon>
        <taxon>Chelicerata</taxon>
        <taxon>Arachnida</taxon>
        <taxon>Araneae</taxon>
        <taxon>Araneomorphae</taxon>
        <taxon>Entelegynae</taxon>
        <taxon>Araneoidea</taxon>
        <taxon>Linyphiidae</taxon>
        <taxon>Erigoninae</taxon>
        <taxon>Oedothorax</taxon>
    </lineage>
</organism>